<organism evidence="2 3">
    <name type="scientific">Caenorhabditis japonica</name>
    <dbReference type="NCBI Taxonomy" id="281687"/>
    <lineage>
        <taxon>Eukaryota</taxon>
        <taxon>Metazoa</taxon>
        <taxon>Ecdysozoa</taxon>
        <taxon>Nematoda</taxon>
        <taxon>Chromadorea</taxon>
        <taxon>Rhabditida</taxon>
        <taxon>Rhabditina</taxon>
        <taxon>Rhabditomorpha</taxon>
        <taxon>Rhabditoidea</taxon>
        <taxon>Rhabditidae</taxon>
        <taxon>Peloderinae</taxon>
        <taxon>Caenorhabditis</taxon>
    </lineage>
</organism>
<feature type="signal peptide" evidence="1">
    <location>
        <begin position="1"/>
        <end position="19"/>
    </location>
</feature>
<dbReference type="EnsemblMetazoa" id="CJA41436.1">
    <property type="protein sequence ID" value="CJA41436.1"/>
    <property type="gene ID" value="WBGene00217284"/>
</dbReference>
<feature type="chain" id="PRO_5035890425" evidence="1">
    <location>
        <begin position="20"/>
        <end position="144"/>
    </location>
</feature>
<evidence type="ECO:0000313" key="3">
    <source>
        <dbReference type="Proteomes" id="UP000005237"/>
    </source>
</evidence>
<protein>
    <submittedName>
        <fullName evidence="2">Uncharacterized protein</fullName>
    </submittedName>
</protein>
<proteinExistence type="predicted"/>
<dbReference type="AlphaFoldDB" id="A0A8R1IZI1"/>
<keyword evidence="3" id="KW-1185">Reference proteome</keyword>
<reference evidence="3" key="1">
    <citation type="submission" date="2010-08" db="EMBL/GenBank/DDBJ databases">
        <authorList>
            <consortium name="Caenorhabditis japonica Sequencing Consortium"/>
            <person name="Wilson R.K."/>
        </authorList>
    </citation>
    <scope>NUCLEOTIDE SEQUENCE [LARGE SCALE GENOMIC DNA]</scope>
    <source>
        <strain evidence="3">DF5081</strain>
    </source>
</reference>
<dbReference type="Proteomes" id="UP000005237">
    <property type="component" value="Unassembled WGS sequence"/>
</dbReference>
<name>A0A8R1IZI1_CAEJA</name>
<evidence type="ECO:0000256" key="1">
    <source>
        <dbReference type="SAM" id="SignalP"/>
    </source>
</evidence>
<evidence type="ECO:0000313" key="2">
    <source>
        <dbReference type="EnsemblMetazoa" id="CJA41436.1"/>
    </source>
</evidence>
<sequence>MNSQILSIFLLVLLPFSVAIKCFYGDLDLPKADIWLMENKPDTYCTIAYLFGSEEQNGDTFYSGRIGFLPDRVLSMFNLTDFDPIPTPKCMLVNNHSHRDGHSEGFRMECYCNKSGCNHPLMRKDLLKKTTRIDLLPEMYSEDD</sequence>
<reference evidence="2" key="2">
    <citation type="submission" date="2022-06" db="UniProtKB">
        <authorList>
            <consortium name="EnsemblMetazoa"/>
        </authorList>
    </citation>
    <scope>IDENTIFICATION</scope>
    <source>
        <strain evidence="2">DF5081</strain>
    </source>
</reference>
<keyword evidence="1" id="KW-0732">Signal</keyword>
<accession>A0A8R1IZI1</accession>